<dbReference type="EMBL" id="JAVFWL010000005">
    <property type="protein sequence ID" value="KAK6753402.1"/>
    <property type="molecule type" value="Genomic_DNA"/>
</dbReference>
<feature type="transmembrane region" description="Helical" evidence="11">
    <location>
        <begin position="58"/>
        <end position="79"/>
    </location>
</feature>
<comment type="cofactor">
    <cofactor evidence="1">
        <name>heme b</name>
        <dbReference type="ChEBI" id="CHEBI:60344"/>
    </cofactor>
</comment>
<keyword evidence="8 11" id="KW-1133">Transmembrane helix</keyword>
<feature type="transmembrane region" description="Helical" evidence="11">
    <location>
        <begin position="210"/>
        <end position="231"/>
    </location>
</feature>
<evidence type="ECO:0000256" key="5">
    <source>
        <dbReference type="ARBA" id="ARBA00022692"/>
    </source>
</evidence>
<gene>
    <name evidence="13" type="primary">Necator_chrV.g17572</name>
    <name evidence="13" type="ORF">RB195_012782</name>
</gene>
<keyword evidence="7" id="KW-0249">Electron transport</keyword>
<evidence type="ECO:0000313" key="13">
    <source>
        <dbReference type="EMBL" id="KAK6753402.1"/>
    </source>
</evidence>
<feature type="domain" description="Cytochrome b561" evidence="12">
    <location>
        <begin position="22"/>
        <end position="231"/>
    </location>
</feature>
<feature type="transmembrane region" description="Helical" evidence="11">
    <location>
        <begin position="126"/>
        <end position="151"/>
    </location>
</feature>
<dbReference type="PANTHER" id="PTHR10106:SF50">
    <property type="entry name" value="CYTOCHROME B561 DOMAIN-CONTAINING PROTEIN"/>
    <property type="match status" value="1"/>
</dbReference>
<evidence type="ECO:0000313" key="14">
    <source>
        <dbReference type="Proteomes" id="UP001303046"/>
    </source>
</evidence>
<evidence type="ECO:0000256" key="1">
    <source>
        <dbReference type="ARBA" id="ARBA00001970"/>
    </source>
</evidence>
<dbReference type="Pfam" id="PF03188">
    <property type="entry name" value="Cytochrom_B561"/>
    <property type="match status" value="1"/>
</dbReference>
<dbReference type="Gene3D" id="1.20.120.1770">
    <property type="match status" value="1"/>
</dbReference>
<name>A0ABR1DSJ4_NECAM</name>
<accession>A0ABR1DSJ4</accession>
<evidence type="ECO:0000256" key="10">
    <source>
        <dbReference type="ARBA" id="ARBA00023136"/>
    </source>
</evidence>
<keyword evidence="5 11" id="KW-0812">Transmembrane</keyword>
<proteinExistence type="predicted"/>
<dbReference type="InterPro" id="IPR036927">
    <property type="entry name" value="Cyt_c_oxase-like_su1_sf"/>
</dbReference>
<dbReference type="PROSITE" id="PS50939">
    <property type="entry name" value="CYTOCHROME_B561"/>
    <property type="match status" value="1"/>
</dbReference>
<evidence type="ECO:0000256" key="11">
    <source>
        <dbReference type="SAM" id="Phobius"/>
    </source>
</evidence>
<keyword evidence="4" id="KW-0349">Heme</keyword>
<dbReference type="InterPro" id="IPR043205">
    <property type="entry name" value="CYB561/CYBRD1-like"/>
</dbReference>
<dbReference type="PANTHER" id="PTHR10106">
    <property type="entry name" value="CYTOCHROME B561-RELATED"/>
    <property type="match status" value="1"/>
</dbReference>
<dbReference type="CDD" id="cd08554">
    <property type="entry name" value="Cyt_b561"/>
    <property type="match status" value="1"/>
</dbReference>
<protein>
    <recommendedName>
        <fullName evidence="12">Cytochrome b561 domain-containing protein</fullName>
    </recommendedName>
</protein>
<sequence>MQKPSKVFGSRLYLYFELMMSINQLCGIAFVILSGYLFNTMGCGIKWPSKGNYGGVNFHGIFMASGLVFFQGEALLAYRFYRYDTKALSKFVHVAFHLLAIAFFSTGLSAMIIHKNKSDIDHFKSVHSWIGIGVMFVYVVQFTFGLVNFLLPELFENTKKMFLPVHRMVGCVLFATSVVQATIGFIQYNGSYGKCPQDRESPLVCGKFNFILNFAIISLILFGVTVLLLVIPPVWQRKKTPEETE</sequence>
<comment type="subcellular location">
    <subcellularLocation>
        <location evidence="2">Membrane</location>
        <topology evidence="2">Multi-pass membrane protein</topology>
    </subcellularLocation>
</comment>
<reference evidence="13 14" key="1">
    <citation type="submission" date="2023-08" db="EMBL/GenBank/DDBJ databases">
        <title>A Necator americanus chromosomal reference genome.</title>
        <authorList>
            <person name="Ilik V."/>
            <person name="Petrzelkova K.J."/>
            <person name="Pardy F."/>
            <person name="Fuh T."/>
            <person name="Niatou-Singa F.S."/>
            <person name="Gouil Q."/>
            <person name="Baker L."/>
            <person name="Ritchie M.E."/>
            <person name="Jex A.R."/>
            <person name="Gazzola D."/>
            <person name="Li H."/>
            <person name="Toshio Fujiwara R."/>
            <person name="Zhan B."/>
            <person name="Aroian R.V."/>
            <person name="Pafco B."/>
            <person name="Schwarz E.M."/>
        </authorList>
    </citation>
    <scope>NUCLEOTIDE SEQUENCE [LARGE SCALE GENOMIC DNA]</scope>
    <source>
        <strain evidence="13 14">Aroian</strain>
        <tissue evidence="13">Whole animal</tissue>
    </source>
</reference>
<evidence type="ECO:0000259" key="12">
    <source>
        <dbReference type="PROSITE" id="PS50939"/>
    </source>
</evidence>
<feature type="transmembrane region" description="Helical" evidence="11">
    <location>
        <begin position="171"/>
        <end position="190"/>
    </location>
</feature>
<dbReference type="InterPro" id="IPR006593">
    <property type="entry name" value="Cyt_b561/ferric_Rdtase_TM"/>
</dbReference>
<evidence type="ECO:0000256" key="7">
    <source>
        <dbReference type="ARBA" id="ARBA00022982"/>
    </source>
</evidence>
<keyword evidence="14" id="KW-1185">Reference proteome</keyword>
<keyword evidence="9" id="KW-0408">Iron</keyword>
<keyword evidence="10 11" id="KW-0472">Membrane</keyword>
<keyword evidence="3" id="KW-0813">Transport</keyword>
<comment type="caution">
    <text evidence="13">The sequence shown here is derived from an EMBL/GenBank/DDBJ whole genome shotgun (WGS) entry which is preliminary data.</text>
</comment>
<evidence type="ECO:0000256" key="8">
    <source>
        <dbReference type="ARBA" id="ARBA00022989"/>
    </source>
</evidence>
<dbReference type="Proteomes" id="UP001303046">
    <property type="component" value="Unassembled WGS sequence"/>
</dbReference>
<dbReference type="SUPFAM" id="SSF81442">
    <property type="entry name" value="Cytochrome c oxidase subunit I-like"/>
    <property type="match status" value="1"/>
</dbReference>
<organism evidence="13 14">
    <name type="scientific">Necator americanus</name>
    <name type="common">Human hookworm</name>
    <dbReference type="NCBI Taxonomy" id="51031"/>
    <lineage>
        <taxon>Eukaryota</taxon>
        <taxon>Metazoa</taxon>
        <taxon>Ecdysozoa</taxon>
        <taxon>Nematoda</taxon>
        <taxon>Chromadorea</taxon>
        <taxon>Rhabditida</taxon>
        <taxon>Rhabditina</taxon>
        <taxon>Rhabditomorpha</taxon>
        <taxon>Strongyloidea</taxon>
        <taxon>Ancylostomatidae</taxon>
        <taxon>Bunostominae</taxon>
        <taxon>Necator</taxon>
    </lineage>
</organism>
<evidence type="ECO:0000256" key="2">
    <source>
        <dbReference type="ARBA" id="ARBA00004141"/>
    </source>
</evidence>
<evidence type="ECO:0000256" key="9">
    <source>
        <dbReference type="ARBA" id="ARBA00023004"/>
    </source>
</evidence>
<evidence type="ECO:0000256" key="3">
    <source>
        <dbReference type="ARBA" id="ARBA00022448"/>
    </source>
</evidence>
<evidence type="ECO:0000256" key="4">
    <source>
        <dbReference type="ARBA" id="ARBA00022617"/>
    </source>
</evidence>
<feature type="transmembrane region" description="Helical" evidence="11">
    <location>
        <begin position="12"/>
        <end position="38"/>
    </location>
</feature>
<keyword evidence="6" id="KW-0479">Metal-binding</keyword>
<dbReference type="SMART" id="SM00665">
    <property type="entry name" value="B561"/>
    <property type="match status" value="1"/>
</dbReference>
<feature type="transmembrane region" description="Helical" evidence="11">
    <location>
        <begin position="91"/>
        <end position="114"/>
    </location>
</feature>
<evidence type="ECO:0000256" key="6">
    <source>
        <dbReference type="ARBA" id="ARBA00022723"/>
    </source>
</evidence>